<evidence type="ECO:0000256" key="8">
    <source>
        <dbReference type="ARBA" id="ARBA00023306"/>
    </source>
</evidence>
<feature type="region of interest" description="Disordered" evidence="9">
    <location>
        <begin position="174"/>
        <end position="236"/>
    </location>
</feature>
<comment type="subcellular location">
    <subcellularLocation>
        <location evidence="2">Cytoplasm</location>
    </subcellularLocation>
    <subcellularLocation>
        <location evidence="1">Nucleus</location>
    </subcellularLocation>
</comment>
<dbReference type="InterPro" id="IPR051421">
    <property type="entry name" value="RNA_Proc_DNA_Dmg_Regulator"/>
</dbReference>
<keyword evidence="6" id="KW-0508">mRNA splicing</keyword>
<dbReference type="GO" id="GO:0006397">
    <property type="term" value="P:mRNA processing"/>
    <property type="evidence" value="ECO:0007669"/>
    <property type="project" value="UniProtKB-KW"/>
</dbReference>
<dbReference type="GO" id="GO:0005634">
    <property type="term" value="C:nucleus"/>
    <property type="evidence" value="ECO:0007669"/>
    <property type="project" value="UniProtKB-SubCell"/>
</dbReference>
<evidence type="ECO:0000256" key="2">
    <source>
        <dbReference type="ARBA" id="ARBA00004496"/>
    </source>
</evidence>
<keyword evidence="5" id="KW-0507">mRNA processing</keyword>
<evidence type="ECO:0000256" key="3">
    <source>
        <dbReference type="ARBA" id="ARBA00008726"/>
    </source>
</evidence>
<feature type="domain" description="SDE2-like" evidence="10">
    <location>
        <begin position="216"/>
        <end position="255"/>
    </location>
</feature>
<protein>
    <submittedName>
        <fullName evidence="11">Uncharacterized conserved protein</fullName>
    </submittedName>
</protein>
<evidence type="ECO:0000256" key="9">
    <source>
        <dbReference type="SAM" id="MobiDB-lite"/>
    </source>
</evidence>
<keyword evidence="8" id="KW-0131">Cell cycle</keyword>
<keyword evidence="4" id="KW-0963">Cytoplasm</keyword>
<dbReference type="EMBL" id="LN483144">
    <property type="protein sequence ID" value="CDZ96584.1"/>
    <property type="molecule type" value="Genomic_DNA"/>
</dbReference>
<evidence type="ECO:0000256" key="6">
    <source>
        <dbReference type="ARBA" id="ARBA00023187"/>
    </source>
</evidence>
<evidence type="ECO:0000259" key="10">
    <source>
        <dbReference type="Pfam" id="PF22782"/>
    </source>
</evidence>
<keyword evidence="7" id="KW-0539">Nucleus</keyword>
<dbReference type="GO" id="GO:0008380">
    <property type="term" value="P:RNA splicing"/>
    <property type="evidence" value="ECO:0007669"/>
    <property type="project" value="UniProtKB-KW"/>
</dbReference>
<feature type="domain" description="SDE2-like" evidence="10">
    <location>
        <begin position="92"/>
        <end position="169"/>
    </location>
</feature>
<evidence type="ECO:0000256" key="1">
    <source>
        <dbReference type="ARBA" id="ARBA00004123"/>
    </source>
</evidence>
<evidence type="ECO:0000256" key="4">
    <source>
        <dbReference type="ARBA" id="ARBA00022490"/>
    </source>
</evidence>
<accession>A0A0F7SGX1</accession>
<dbReference type="Pfam" id="PF22782">
    <property type="entry name" value="SDE2"/>
    <property type="match status" value="2"/>
</dbReference>
<evidence type="ECO:0000313" key="11">
    <source>
        <dbReference type="EMBL" id="CDZ96584.1"/>
    </source>
</evidence>
<proteinExistence type="inferred from homology"/>
<dbReference type="PANTHER" id="PTHR12786:SF1">
    <property type="entry name" value="SPLICING REGULATOR SDE2"/>
    <property type="match status" value="1"/>
</dbReference>
<comment type="similarity">
    <text evidence="3">Belongs to the SDE2 family.</text>
</comment>
<evidence type="ECO:0000256" key="7">
    <source>
        <dbReference type="ARBA" id="ARBA00023242"/>
    </source>
</evidence>
<sequence>MQDNLNPEFGIVNVLVRSLEGPTTVHRVAPSTKLSSLLPGSLSDVYFQSGTRRPLDSDTVSSLLSFCPLEADSSVGNSQEWVEVEVRARLRGGKGGFGAMLRATGGKMSSKKASNNDSCRDLSGRRLSTIKEAKKMAELLDVQANYKKTKTDAARAKLDALERQLGISSSADALATGRSLAEDGDEDEDSNEDGSPVAGPSGSGAGPEVERAQVTRTKLTSEDLAQIAGKKHRFDDTEYLEQSREINENVRSAVSAALLKKRKKAKTAAGSSTATTAEKPVVAAVAPTPTSATASA</sequence>
<organism evidence="11">
    <name type="scientific">Phaffia rhodozyma</name>
    <name type="common">Yeast</name>
    <name type="synonym">Xanthophyllomyces dendrorhous</name>
    <dbReference type="NCBI Taxonomy" id="264483"/>
    <lineage>
        <taxon>Eukaryota</taxon>
        <taxon>Fungi</taxon>
        <taxon>Dikarya</taxon>
        <taxon>Basidiomycota</taxon>
        <taxon>Agaricomycotina</taxon>
        <taxon>Tremellomycetes</taxon>
        <taxon>Cystofilobasidiales</taxon>
        <taxon>Mrakiaceae</taxon>
        <taxon>Phaffia</taxon>
    </lineage>
</organism>
<evidence type="ECO:0000256" key="5">
    <source>
        <dbReference type="ARBA" id="ARBA00022664"/>
    </source>
</evidence>
<dbReference type="PANTHER" id="PTHR12786">
    <property type="entry name" value="SPLICING FACTOR SF3A-RELATED"/>
    <property type="match status" value="1"/>
</dbReference>
<dbReference type="GO" id="GO:0005737">
    <property type="term" value="C:cytoplasm"/>
    <property type="evidence" value="ECO:0007669"/>
    <property type="project" value="UniProtKB-SubCell"/>
</dbReference>
<dbReference type="InterPro" id="IPR053822">
    <property type="entry name" value="SDE2-like_dom"/>
</dbReference>
<dbReference type="AlphaFoldDB" id="A0A0F7SGX1"/>
<feature type="compositionally biased region" description="Acidic residues" evidence="9">
    <location>
        <begin position="182"/>
        <end position="192"/>
    </location>
</feature>
<reference evidence="11" key="1">
    <citation type="submission" date="2014-08" db="EMBL/GenBank/DDBJ databases">
        <authorList>
            <person name="Sharma Rahul"/>
            <person name="Thines Marco"/>
        </authorList>
    </citation>
    <scope>NUCLEOTIDE SEQUENCE</scope>
</reference>
<name>A0A0F7SGX1_PHARH</name>